<evidence type="ECO:0000313" key="2">
    <source>
        <dbReference type="Proteomes" id="UP000286045"/>
    </source>
</evidence>
<dbReference type="Pfam" id="PF19086">
    <property type="entry name" value="Terpene_syn_C_2"/>
    <property type="match status" value="1"/>
</dbReference>
<gene>
    <name evidence="1" type="ORF">EKO27_g4561</name>
</gene>
<organism evidence="1 2">
    <name type="scientific">Xylaria grammica</name>
    <dbReference type="NCBI Taxonomy" id="363999"/>
    <lineage>
        <taxon>Eukaryota</taxon>
        <taxon>Fungi</taxon>
        <taxon>Dikarya</taxon>
        <taxon>Ascomycota</taxon>
        <taxon>Pezizomycotina</taxon>
        <taxon>Sordariomycetes</taxon>
        <taxon>Xylariomycetidae</taxon>
        <taxon>Xylariales</taxon>
        <taxon>Xylariaceae</taxon>
        <taxon>Xylaria</taxon>
    </lineage>
</organism>
<keyword evidence="2" id="KW-1185">Reference proteome</keyword>
<evidence type="ECO:0000313" key="1">
    <source>
        <dbReference type="EMBL" id="RWA10532.1"/>
    </source>
</evidence>
<dbReference type="EMBL" id="RYZI01000110">
    <property type="protein sequence ID" value="RWA10532.1"/>
    <property type="molecule type" value="Genomic_DNA"/>
</dbReference>
<dbReference type="Proteomes" id="UP000286045">
    <property type="component" value="Unassembled WGS sequence"/>
</dbReference>
<proteinExistence type="predicted"/>
<dbReference type="AlphaFoldDB" id="A0A439D805"/>
<dbReference type="SUPFAM" id="SSF48576">
    <property type="entry name" value="Terpenoid synthases"/>
    <property type="match status" value="1"/>
</dbReference>
<accession>A0A439D805</accession>
<name>A0A439D805_9PEZI</name>
<protein>
    <submittedName>
        <fullName evidence="1">Uncharacterized protein</fullName>
    </submittedName>
</protein>
<reference evidence="1 2" key="1">
    <citation type="submission" date="2018-12" db="EMBL/GenBank/DDBJ databases">
        <title>Draft genome sequence of Xylaria grammica IHI A82.</title>
        <authorList>
            <person name="Buettner E."/>
            <person name="Kellner H."/>
        </authorList>
    </citation>
    <scope>NUCLEOTIDE SEQUENCE [LARGE SCALE GENOMIC DNA]</scope>
    <source>
        <strain evidence="1 2">IHI A82</strain>
    </source>
</reference>
<sequence length="176" mass="19987">MSQCIDKLERVTVRIPDMFVSFLADPPRFNPNYNQVKAKSEAWISDFCSFDQRMSALIRKCDFSYFLAIAAPEAGPQEYRALCDWGNWGSSNGVQRRFSQAMADYCAGALMQVEDFSAHKAPPTPEEMLKMRRLSAGVSPLFSLVEYAHALQIPDYVFEHPTIQEIDQLGIDFVVM</sequence>
<dbReference type="Gene3D" id="1.10.600.10">
    <property type="entry name" value="Farnesyl Diphosphate Synthase"/>
    <property type="match status" value="2"/>
</dbReference>
<comment type="caution">
    <text evidence="1">The sequence shown here is derived from an EMBL/GenBank/DDBJ whole genome shotgun (WGS) entry which is preliminary data.</text>
</comment>
<dbReference type="InterPro" id="IPR008949">
    <property type="entry name" value="Isoprenoid_synthase_dom_sf"/>
</dbReference>